<feature type="compositionally biased region" description="Basic and acidic residues" evidence="1">
    <location>
        <begin position="86"/>
        <end position="103"/>
    </location>
</feature>
<dbReference type="EMBL" id="CP119901">
    <property type="protein sequence ID" value="WFD22555.1"/>
    <property type="molecule type" value="Genomic_DNA"/>
</dbReference>
<feature type="compositionally biased region" description="Polar residues" evidence="1">
    <location>
        <begin position="45"/>
        <end position="57"/>
    </location>
</feature>
<feature type="compositionally biased region" description="Basic and acidic residues" evidence="1">
    <location>
        <begin position="64"/>
        <end position="77"/>
    </location>
</feature>
<proteinExistence type="predicted"/>
<dbReference type="Proteomes" id="UP001214415">
    <property type="component" value="Chromosome 2"/>
</dbReference>
<reference evidence="2" key="1">
    <citation type="submission" date="2023-03" db="EMBL/GenBank/DDBJ databases">
        <title>Mating type loci evolution in Malassezia.</title>
        <authorList>
            <person name="Coelho M.A."/>
        </authorList>
    </citation>
    <scope>NUCLEOTIDE SEQUENCE</scope>
    <source>
        <strain evidence="2">CBS 12830</strain>
    </source>
</reference>
<protein>
    <submittedName>
        <fullName evidence="2">Uncharacterized protein</fullName>
    </submittedName>
</protein>
<sequence length="103" mass="11703">MAECRAPPWFRGAERPSLRRGHGSCFSSLGGNKDKSMNRTETNHGNELQRTTSSYQGSVADGMRYSDHRQMSDRDHLTASQVYKSKTLEERIRQAEAENRARA</sequence>
<gene>
    <name evidence="2" type="ORF">MEQU1_001227</name>
</gene>
<evidence type="ECO:0000313" key="2">
    <source>
        <dbReference type="EMBL" id="WFD22555.1"/>
    </source>
</evidence>
<accession>A0AAF0J314</accession>
<keyword evidence="3" id="KW-1185">Reference proteome</keyword>
<evidence type="ECO:0000313" key="3">
    <source>
        <dbReference type="Proteomes" id="UP001214415"/>
    </source>
</evidence>
<feature type="compositionally biased region" description="Basic and acidic residues" evidence="1">
    <location>
        <begin position="32"/>
        <end position="44"/>
    </location>
</feature>
<feature type="region of interest" description="Disordered" evidence="1">
    <location>
        <begin position="1"/>
        <end position="103"/>
    </location>
</feature>
<organism evidence="2 3">
    <name type="scientific">Malassezia equina</name>
    <dbReference type="NCBI Taxonomy" id="1381935"/>
    <lineage>
        <taxon>Eukaryota</taxon>
        <taxon>Fungi</taxon>
        <taxon>Dikarya</taxon>
        <taxon>Basidiomycota</taxon>
        <taxon>Ustilaginomycotina</taxon>
        <taxon>Malasseziomycetes</taxon>
        <taxon>Malasseziales</taxon>
        <taxon>Malasseziaceae</taxon>
        <taxon>Malassezia</taxon>
    </lineage>
</organism>
<name>A0AAF0J314_9BASI</name>
<evidence type="ECO:0000256" key="1">
    <source>
        <dbReference type="SAM" id="MobiDB-lite"/>
    </source>
</evidence>
<dbReference type="AlphaFoldDB" id="A0AAF0J314"/>